<evidence type="ECO:0000313" key="2">
    <source>
        <dbReference type="Proteomes" id="UP000574761"/>
    </source>
</evidence>
<keyword evidence="2" id="KW-1185">Reference proteome</keyword>
<proteinExistence type="predicted"/>
<comment type="caution">
    <text evidence="1">The sequence shown here is derived from an EMBL/GenBank/DDBJ whole genome shotgun (WGS) entry which is preliminary data.</text>
</comment>
<name>A0A7W6D1L2_9HYPH</name>
<organism evidence="1 2">
    <name type="scientific">Mycoplana azooxidifex</name>
    <dbReference type="NCBI Taxonomy" id="1636188"/>
    <lineage>
        <taxon>Bacteria</taxon>
        <taxon>Pseudomonadati</taxon>
        <taxon>Pseudomonadota</taxon>
        <taxon>Alphaproteobacteria</taxon>
        <taxon>Hyphomicrobiales</taxon>
        <taxon>Rhizobiaceae</taxon>
        <taxon>Mycoplana</taxon>
    </lineage>
</organism>
<evidence type="ECO:0000313" key="1">
    <source>
        <dbReference type="EMBL" id="MBB3975021.1"/>
    </source>
</evidence>
<dbReference type="EMBL" id="JACIEE010000001">
    <property type="protein sequence ID" value="MBB3975021.1"/>
    <property type="molecule type" value="Genomic_DNA"/>
</dbReference>
<protein>
    <submittedName>
        <fullName evidence="1">Uncharacterized protein</fullName>
    </submittedName>
</protein>
<reference evidence="1 2" key="1">
    <citation type="submission" date="2020-08" db="EMBL/GenBank/DDBJ databases">
        <title>Genomic Encyclopedia of Type Strains, Phase IV (KMG-IV): sequencing the most valuable type-strain genomes for metagenomic binning, comparative biology and taxonomic classification.</title>
        <authorList>
            <person name="Goeker M."/>
        </authorList>
    </citation>
    <scope>NUCLEOTIDE SEQUENCE [LARGE SCALE GENOMIC DNA]</scope>
    <source>
        <strain evidence="1 2">DSM 100211</strain>
    </source>
</reference>
<gene>
    <name evidence="1" type="ORF">GGQ64_000197</name>
</gene>
<dbReference type="Proteomes" id="UP000574761">
    <property type="component" value="Unassembled WGS sequence"/>
</dbReference>
<sequence>MSQPDNFYNARRSSGIANCGEDVGAGCFDHGRPMFSSSSGLL</sequence>
<accession>A0A7W6D1L2</accession>
<dbReference type="AlphaFoldDB" id="A0A7W6D1L2"/>